<organism evidence="1">
    <name type="scientific">uncultured Thiotrichaceae bacterium</name>
    <dbReference type="NCBI Taxonomy" id="298394"/>
    <lineage>
        <taxon>Bacteria</taxon>
        <taxon>Pseudomonadati</taxon>
        <taxon>Pseudomonadota</taxon>
        <taxon>Gammaproteobacteria</taxon>
        <taxon>Thiotrichales</taxon>
        <taxon>Thiotrichaceae</taxon>
        <taxon>environmental samples</taxon>
    </lineage>
</organism>
<name>A0A6S6T0E0_9GAMM</name>
<sequence length="24" mass="2569">MKNKLLAITIASALSTVWSSHLLA</sequence>
<reference evidence="1" key="1">
    <citation type="submission" date="2020-01" db="EMBL/GenBank/DDBJ databases">
        <authorList>
            <person name="Meier V. D."/>
            <person name="Meier V D."/>
        </authorList>
    </citation>
    <scope>NUCLEOTIDE SEQUENCE</scope>
    <source>
        <strain evidence="1">HLG_WM_MAG_08</strain>
    </source>
</reference>
<evidence type="ECO:0000313" key="1">
    <source>
        <dbReference type="EMBL" id="CAA6808274.1"/>
    </source>
</evidence>
<gene>
    <name evidence="1" type="ORF">HELGO_WM33815</name>
</gene>
<feature type="non-terminal residue" evidence="1">
    <location>
        <position position="24"/>
    </location>
</feature>
<dbReference type="AlphaFoldDB" id="A0A6S6T0E0"/>
<dbReference type="EMBL" id="CACVAV010000127">
    <property type="protein sequence ID" value="CAA6808274.1"/>
    <property type="molecule type" value="Genomic_DNA"/>
</dbReference>
<protein>
    <submittedName>
        <fullName evidence="1">Uncharacterized protein</fullName>
    </submittedName>
</protein>
<proteinExistence type="predicted"/>
<accession>A0A6S6T0E0</accession>